<dbReference type="PROSITE" id="PS51186">
    <property type="entry name" value="GNAT"/>
    <property type="match status" value="1"/>
</dbReference>
<dbReference type="CDD" id="cd04301">
    <property type="entry name" value="NAT_SF"/>
    <property type="match status" value="1"/>
</dbReference>
<proteinExistence type="predicted"/>
<keyword evidence="3" id="KW-1185">Reference proteome</keyword>
<dbReference type="PANTHER" id="PTHR43617:SF34">
    <property type="entry name" value="PUTATIVE-RELATED"/>
    <property type="match status" value="1"/>
</dbReference>
<feature type="domain" description="N-acetyltransferase" evidence="1">
    <location>
        <begin position="1"/>
        <end position="173"/>
    </location>
</feature>
<dbReference type="SUPFAM" id="SSF55729">
    <property type="entry name" value="Acyl-CoA N-acyltransferases (Nat)"/>
    <property type="match status" value="1"/>
</dbReference>
<reference evidence="3" key="1">
    <citation type="journal article" date="2019" name="Int. J. Syst. Evol. Microbiol.">
        <title>The Global Catalogue of Microorganisms (GCM) 10K type strain sequencing project: providing services to taxonomists for standard genome sequencing and annotation.</title>
        <authorList>
            <consortium name="The Broad Institute Genomics Platform"/>
            <consortium name="The Broad Institute Genome Sequencing Center for Infectious Disease"/>
            <person name="Wu L."/>
            <person name="Ma J."/>
        </authorList>
    </citation>
    <scope>NUCLEOTIDE SEQUENCE [LARGE SCALE GENOMIC DNA]</scope>
    <source>
        <strain evidence="3">IBRC-M 10908</strain>
    </source>
</reference>
<dbReference type="Proteomes" id="UP001595823">
    <property type="component" value="Unassembled WGS sequence"/>
</dbReference>
<comment type="caution">
    <text evidence="2">The sequence shown here is derived from an EMBL/GenBank/DDBJ whole genome shotgun (WGS) entry which is preliminary data.</text>
</comment>
<gene>
    <name evidence="2" type="ORF">ACFPET_12855</name>
</gene>
<protein>
    <submittedName>
        <fullName evidence="2">GNAT family N-acetyltransferase</fullName>
        <ecNumber evidence="2">2.3.-.-</ecNumber>
    </submittedName>
</protein>
<organism evidence="2 3">
    <name type="scientific">Salininema proteolyticum</name>
    <dbReference type="NCBI Taxonomy" id="1607685"/>
    <lineage>
        <taxon>Bacteria</taxon>
        <taxon>Bacillati</taxon>
        <taxon>Actinomycetota</taxon>
        <taxon>Actinomycetes</taxon>
        <taxon>Glycomycetales</taxon>
        <taxon>Glycomycetaceae</taxon>
        <taxon>Salininema</taxon>
    </lineage>
</organism>
<keyword evidence="2" id="KW-0808">Transferase</keyword>
<dbReference type="Pfam" id="PF00583">
    <property type="entry name" value="Acetyltransf_1"/>
    <property type="match status" value="1"/>
</dbReference>
<dbReference type="RefSeq" id="WP_380621578.1">
    <property type="nucleotide sequence ID" value="NZ_JBHSDK010000015.1"/>
</dbReference>
<dbReference type="GO" id="GO:0016746">
    <property type="term" value="F:acyltransferase activity"/>
    <property type="evidence" value="ECO:0007669"/>
    <property type="project" value="UniProtKB-KW"/>
</dbReference>
<dbReference type="InterPro" id="IPR016181">
    <property type="entry name" value="Acyl_CoA_acyltransferase"/>
</dbReference>
<keyword evidence="2" id="KW-0012">Acyltransferase</keyword>
<accession>A0ABV8U088</accession>
<dbReference type="InterPro" id="IPR000182">
    <property type="entry name" value="GNAT_dom"/>
</dbReference>
<dbReference type="InterPro" id="IPR050276">
    <property type="entry name" value="MshD_Acetyltransferase"/>
</dbReference>
<dbReference type="EMBL" id="JBHSDK010000015">
    <property type="protein sequence ID" value="MFC4336093.1"/>
    <property type="molecule type" value="Genomic_DNA"/>
</dbReference>
<dbReference type="Gene3D" id="3.40.630.30">
    <property type="match status" value="1"/>
</dbReference>
<dbReference type="EC" id="2.3.-.-" evidence="2"/>
<dbReference type="PANTHER" id="PTHR43617">
    <property type="entry name" value="L-AMINO ACID N-ACETYLTRANSFERASE"/>
    <property type="match status" value="1"/>
</dbReference>
<name>A0ABV8U088_9ACTN</name>
<evidence type="ECO:0000313" key="3">
    <source>
        <dbReference type="Proteomes" id="UP001595823"/>
    </source>
</evidence>
<sequence length="176" mass="20188">MLIRPSTAADARDIFRVRKKSWKAAYAGVISAEFMDRIQEEPTPLQIRGFDNLMDDRYTYVAVDGERVAAFLTVGHYRDQDTPDHTRRPEEGGEIWALYADPAYYRSGVGTMLMKAGLARLDEQGLSPVRLWVLRENERAKAFYRSQGFEWDGASSDLDLNGEIHVEDRFALIRPR</sequence>
<evidence type="ECO:0000259" key="1">
    <source>
        <dbReference type="PROSITE" id="PS51186"/>
    </source>
</evidence>
<evidence type="ECO:0000313" key="2">
    <source>
        <dbReference type="EMBL" id="MFC4336093.1"/>
    </source>
</evidence>